<feature type="region of interest" description="Disordered" evidence="1">
    <location>
        <begin position="87"/>
        <end position="124"/>
    </location>
</feature>
<dbReference type="Proteomes" id="UP001321760">
    <property type="component" value="Unassembled WGS sequence"/>
</dbReference>
<dbReference type="Gene3D" id="3.30.9.10">
    <property type="entry name" value="D-Amino Acid Oxidase, subunit A, domain 2"/>
    <property type="match status" value="1"/>
</dbReference>
<dbReference type="GO" id="GO:0005770">
    <property type="term" value="C:late endosome"/>
    <property type="evidence" value="ECO:0007669"/>
    <property type="project" value="TreeGrafter"/>
</dbReference>
<feature type="compositionally biased region" description="Polar residues" evidence="1">
    <location>
        <begin position="87"/>
        <end position="97"/>
    </location>
</feature>
<proteinExistence type="predicted"/>
<dbReference type="Gene3D" id="3.50.50.60">
    <property type="entry name" value="FAD/NAD(P)-binding domain"/>
    <property type="match status" value="1"/>
</dbReference>
<organism evidence="3 4">
    <name type="scientific">Podospora aff. communis PSN243</name>
    <dbReference type="NCBI Taxonomy" id="3040156"/>
    <lineage>
        <taxon>Eukaryota</taxon>
        <taxon>Fungi</taxon>
        <taxon>Dikarya</taxon>
        <taxon>Ascomycota</taxon>
        <taxon>Pezizomycotina</taxon>
        <taxon>Sordariomycetes</taxon>
        <taxon>Sordariomycetidae</taxon>
        <taxon>Sordariales</taxon>
        <taxon>Podosporaceae</taxon>
        <taxon>Podospora</taxon>
    </lineage>
</organism>
<evidence type="ECO:0000313" key="3">
    <source>
        <dbReference type="EMBL" id="KAK4452931.1"/>
    </source>
</evidence>
<dbReference type="EMBL" id="MU865922">
    <property type="protein sequence ID" value="KAK4452931.1"/>
    <property type="molecule type" value="Genomic_DNA"/>
</dbReference>
<dbReference type="InterPro" id="IPR006076">
    <property type="entry name" value="FAD-dep_OxRdtase"/>
</dbReference>
<gene>
    <name evidence="3" type="ORF">QBC34DRAFT_292892</name>
</gene>
<evidence type="ECO:0000259" key="2">
    <source>
        <dbReference type="Pfam" id="PF01266"/>
    </source>
</evidence>
<evidence type="ECO:0000313" key="4">
    <source>
        <dbReference type="Proteomes" id="UP001321760"/>
    </source>
</evidence>
<dbReference type="SUPFAM" id="SSF51905">
    <property type="entry name" value="FAD/NAD(P)-binding domain"/>
    <property type="match status" value="1"/>
</dbReference>
<dbReference type="AlphaFoldDB" id="A0AAV9H247"/>
<dbReference type="PANTHER" id="PTHR13847">
    <property type="entry name" value="SARCOSINE DEHYDROGENASE-RELATED"/>
    <property type="match status" value="1"/>
</dbReference>
<accession>A0AAV9H247</accession>
<dbReference type="InterPro" id="IPR036188">
    <property type="entry name" value="FAD/NAD-bd_sf"/>
</dbReference>
<feature type="domain" description="FAD dependent oxidoreductase" evidence="2">
    <location>
        <begin position="5"/>
        <end position="388"/>
    </location>
</feature>
<dbReference type="Pfam" id="PF01266">
    <property type="entry name" value="DAO"/>
    <property type="match status" value="1"/>
</dbReference>
<reference evidence="3" key="2">
    <citation type="submission" date="2023-05" db="EMBL/GenBank/DDBJ databases">
        <authorList>
            <consortium name="Lawrence Berkeley National Laboratory"/>
            <person name="Steindorff A."/>
            <person name="Hensen N."/>
            <person name="Bonometti L."/>
            <person name="Westerberg I."/>
            <person name="Brannstrom I.O."/>
            <person name="Guillou S."/>
            <person name="Cros-Aarteil S."/>
            <person name="Calhoun S."/>
            <person name="Haridas S."/>
            <person name="Kuo A."/>
            <person name="Mondo S."/>
            <person name="Pangilinan J."/>
            <person name="Riley R."/>
            <person name="Labutti K."/>
            <person name="Andreopoulos B."/>
            <person name="Lipzen A."/>
            <person name="Chen C."/>
            <person name="Yanf M."/>
            <person name="Daum C."/>
            <person name="Ng V."/>
            <person name="Clum A."/>
            <person name="Ohm R."/>
            <person name="Martin F."/>
            <person name="Silar P."/>
            <person name="Natvig D."/>
            <person name="Lalanne C."/>
            <person name="Gautier V."/>
            <person name="Ament-Velasquez S.L."/>
            <person name="Kruys A."/>
            <person name="Hutchinson M.I."/>
            <person name="Powell A.J."/>
            <person name="Barry K."/>
            <person name="Miller A.N."/>
            <person name="Grigoriev I.V."/>
            <person name="Debuchy R."/>
            <person name="Gladieux P."/>
            <person name="Thoren M.H."/>
            <person name="Johannesson H."/>
        </authorList>
    </citation>
    <scope>NUCLEOTIDE SEQUENCE</scope>
    <source>
        <strain evidence="3">PSN243</strain>
    </source>
</reference>
<comment type="caution">
    <text evidence="3">The sequence shown here is derived from an EMBL/GenBank/DDBJ whole genome shotgun (WGS) entry which is preliminary data.</text>
</comment>
<dbReference type="GO" id="GO:0042147">
    <property type="term" value="P:retrograde transport, endosome to Golgi"/>
    <property type="evidence" value="ECO:0007669"/>
    <property type="project" value="TreeGrafter"/>
</dbReference>
<name>A0AAV9H247_9PEZI</name>
<evidence type="ECO:0000256" key="1">
    <source>
        <dbReference type="SAM" id="MobiDB-lite"/>
    </source>
</evidence>
<dbReference type="GO" id="GO:0005829">
    <property type="term" value="C:cytosol"/>
    <property type="evidence" value="ECO:0007669"/>
    <property type="project" value="GOC"/>
</dbReference>
<sequence length="406" mass="43296">MTSTVIIGAGIIGVSTAYYLSDHQPPSMVHLVESSPELFSSASGYAGGFLAKDWFKPQLLSLGALSFELHRQLAATHGGREKWHYSPTTSINYSSTPRRPGQEGGADWLRHGGSRAEAAPDEREGVDAPVWLQRSEGDHVERVSDEGTTAQLDPLLLCRWLLEECRKRGVRVHQQATVTSVSTDLRGEVSSVRILEAEAGVETDLPCTRLVIAAGAWSGSVFKKLFRLSGRELEVGCLAGHSVVVRTKRWKASEGEKCHAVFSVAGEGFAAEMFSRVGGEIWLGGLNGGVELPDGNSGRVRVVEGATEKLTEAARRLLGGDVQIVKEGLCFRPVTMEGLPMVGRVSDDDLGPGVATRPGADGGVYVATGHGPWGISLSLGTGLMVAELAQGRRLSADVSELGLKMK</sequence>
<dbReference type="PANTHER" id="PTHR13847:SF185">
    <property type="entry name" value="FAD DEPENDENT OXIDOREDUCTASE SUPERFAMILY (AFU_ORTHOLOGUE AFUA_3G02360)"/>
    <property type="match status" value="1"/>
</dbReference>
<keyword evidence="4" id="KW-1185">Reference proteome</keyword>
<reference evidence="3" key="1">
    <citation type="journal article" date="2023" name="Mol. Phylogenet. Evol.">
        <title>Genome-scale phylogeny and comparative genomics of the fungal order Sordariales.</title>
        <authorList>
            <person name="Hensen N."/>
            <person name="Bonometti L."/>
            <person name="Westerberg I."/>
            <person name="Brannstrom I.O."/>
            <person name="Guillou S."/>
            <person name="Cros-Aarteil S."/>
            <person name="Calhoun S."/>
            <person name="Haridas S."/>
            <person name="Kuo A."/>
            <person name="Mondo S."/>
            <person name="Pangilinan J."/>
            <person name="Riley R."/>
            <person name="LaButti K."/>
            <person name="Andreopoulos B."/>
            <person name="Lipzen A."/>
            <person name="Chen C."/>
            <person name="Yan M."/>
            <person name="Daum C."/>
            <person name="Ng V."/>
            <person name="Clum A."/>
            <person name="Steindorff A."/>
            <person name="Ohm R.A."/>
            <person name="Martin F."/>
            <person name="Silar P."/>
            <person name="Natvig D.O."/>
            <person name="Lalanne C."/>
            <person name="Gautier V."/>
            <person name="Ament-Velasquez S.L."/>
            <person name="Kruys A."/>
            <person name="Hutchinson M.I."/>
            <person name="Powell A.J."/>
            <person name="Barry K."/>
            <person name="Miller A.N."/>
            <person name="Grigoriev I.V."/>
            <person name="Debuchy R."/>
            <person name="Gladieux P."/>
            <person name="Hiltunen Thoren M."/>
            <person name="Johannesson H."/>
        </authorList>
    </citation>
    <scope>NUCLEOTIDE SEQUENCE</scope>
    <source>
        <strain evidence="3">PSN243</strain>
    </source>
</reference>
<protein>
    <submittedName>
        <fullName evidence="3">FAD dependent oxidoreductase</fullName>
    </submittedName>
</protein>